<comment type="caution">
    <text evidence="5">The sequence shown here is derived from an EMBL/GenBank/DDBJ whole genome shotgun (WGS) entry which is preliminary data.</text>
</comment>
<evidence type="ECO:0000256" key="3">
    <source>
        <dbReference type="ARBA" id="ARBA00023204"/>
    </source>
</evidence>
<dbReference type="Proteomes" id="UP001245184">
    <property type="component" value="Unassembled WGS sequence"/>
</dbReference>
<proteinExistence type="predicted"/>
<keyword evidence="3" id="KW-0234">DNA repair</keyword>
<name>A0ABD5CEZ2_9BURK</name>
<dbReference type="PANTHER" id="PTHR12159:SF9">
    <property type="entry name" value="G_T MISMATCH-SPECIFIC THYMINE DNA GLYCOSYLASE"/>
    <property type="match status" value="1"/>
</dbReference>
<dbReference type="GO" id="GO:0006281">
    <property type="term" value="P:DNA repair"/>
    <property type="evidence" value="ECO:0007669"/>
    <property type="project" value="UniProtKB-KW"/>
</dbReference>
<keyword evidence="2 5" id="KW-0378">Hydrolase</keyword>
<dbReference type="InterPro" id="IPR036895">
    <property type="entry name" value="Uracil-DNA_glycosylase-like_sf"/>
</dbReference>
<evidence type="ECO:0000256" key="2">
    <source>
        <dbReference type="ARBA" id="ARBA00022801"/>
    </source>
</evidence>
<keyword evidence="5" id="KW-0326">Glycosidase</keyword>
<dbReference type="Pfam" id="PF03167">
    <property type="entry name" value="UDG"/>
    <property type="match status" value="1"/>
</dbReference>
<organism evidence="5 6">
    <name type="scientific">Paraburkholderia graminis</name>
    <dbReference type="NCBI Taxonomy" id="60548"/>
    <lineage>
        <taxon>Bacteria</taxon>
        <taxon>Pseudomonadati</taxon>
        <taxon>Pseudomonadota</taxon>
        <taxon>Betaproteobacteria</taxon>
        <taxon>Burkholderiales</taxon>
        <taxon>Burkholderiaceae</taxon>
        <taxon>Paraburkholderia</taxon>
    </lineage>
</organism>
<dbReference type="GO" id="GO:0016798">
    <property type="term" value="F:hydrolase activity, acting on glycosyl bonds"/>
    <property type="evidence" value="ECO:0007669"/>
    <property type="project" value="UniProtKB-KW"/>
</dbReference>
<dbReference type="SMART" id="SM00987">
    <property type="entry name" value="UreE_C"/>
    <property type="match status" value="1"/>
</dbReference>
<accession>A0ABD5CEZ2</accession>
<dbReference type="NCBIfam" id="NF007570">
    <property type="entry name" value="PRK10201.1"/>
    <property type="match status" value="1"/>
</dbReference>
<reference evidence="5 6" key="1">
    <citation type="submission" date="2023-08" db="EMBL/GenBank/DDBJ databases">
        <title>Genome sequencing of plant associated microbes to promote plant fitness in Sorghum bicolor and Oryza sativa.</title>
        <authorList>
            <person name="Coleman-Derr D."/>
        </authorList>
    </citation>
    <scope>NUCLEOTIDE SEQUENCE [LARGE SCALE GENOMIC DNA]</scope>
    <source>
        <strain evidence="5 6">SLBN-33</strain>
    </source>
</reference>
<feature type="domain" description="Uracil-DNA glycosylase-like" evidence="4">
    <location>
        <begin position="11"/>
        <end position="166"/>
    </location>
</feature>
<dbReference type="Gene3D" id="3.40.470.10">
    <property type="entry name" value="Uracil-DNA glycosylase-like domain"/>
    <property type="match status" value="1"/>
</dbReference>
<dbReference type="EMBL" id="JAVIZN010000002">
    <property type="protein sequence ID" value="MDR6203523.1"/>
    <property type="molecule type" value="Genomic_DNA"/>
</dbReference>
<dbReference type="SMART" id="SM00986">
    <property type="entry name" value="UDG"/>
    <property type="match status" value="1"/>
</dbReference>
<dbReference type="AlphaFoldDB" id="A0ABD5CEZ2"/>
<evidence type="ECO:0000313" key="5">
    <source>
        <dbReference type="EMBL" id="MDR6203523.1"/>
    </source>
</evidence>
<protein>
    <submittedName>
        <fullName evidence="5">TDG/mug DNA glycosylase family protein</fullName>
        <ecNumber evidence="5">3.2.2.28</ecNumber>
    </submittedName>
</protein>
<dbReference type="InterPro" id="IPR015637">
    <property type="entry name" value="MUG/TDG"/>
</dbReference>
<evidence type="ECO:0000313" key="6">
    <source>
        <dbReference type="Proteomes" id="UP001245184"/>
    </source>
</evidence>
<keyword evidence="1" id="KW-0227">DNA damage</keyword>
<dbReference type="InterPro" id="IPR005122">
    <property type="entry name" value="Uracil-DNA_glycosylase-like"/>
</dbReference>
<dbReference type="EC" id="3.2.2.28" evidence="5"/>
<sequence>MIPEELAPSLPDVLEPGLSLVFCGINPGVRAATTGHHFEGRNNRFWRAVHLAGFSPQQIRPEDDRSFLQYGCGLTTAVSRPTARADQLSRAEIEAGASAFEQKIKRYAPRYIAFLGKMALSAMSGKRELQWGLQQEPFGGARAWVLPNPSGLNRAYSLELLVRAYRELYVAAASSD</sequence>
<evidence type="ECO:0000259" key="4">
    <source>
        <dbReference type="SMART" id="SM00986"/>
    </source>
</evidence>
<evidence type="ECO:0000256" key="1">
    <source>
        <dbReference type="ARBA" id="ARBA00022763"/>
    </source>
</evidence>
<dbReference type="SUPFAM" id="SSF52141">
    <property type="entry name" value="Uracil-DNA glycosylase-like"/>
    <property type="match status" value="1"/>
</dbReference>
<dbReference type="RefSeq" id="WP_307255058.1">
    <property type="nucleotide sequence ID" value="NZ_ATXV01000013.1"/>
</dbReference>
<gene>
    <name evidence="5" type="ORF">QF025_002243</name>
</gene>
<dbReference type="CDD" id="cd10028">
    <property type="entry name" value="UDG-F2_TDG_MUG"/>
    <property type="match status" value="1"/>
</dbReference>
<dbReference type="PANTHER" id="PTHR12159">
    <property type="entry name" value="G/T AND G/U MISMATCH-SPECIFIC DNA GLYCOSYLASE"/>
    <property type="match status" value="1"/>
</dbReference>